<sequence>MVATRAVALVMALLSMALMISAKERGSLKIFGLEIPLYANWSFSDSLEYLVGMSAASAAYCLAQLVLIAHKAMRNAPVVQSRNYAWLLFTGDQYLMEQSVASTSIGSIHWCWIFSLFNAICAEKCLLRNNGLFVAKPYCSCQLIADDSNDI</sequence>
<evidence type="ECO:0000256" key="7">
    <source>
        <dbReference type="RuleBase" id="RU361233"/>
    </source>
</evidence>
<evidence type="ECO:0000259" key="9">
    <source>
        <dbReference type="Pfam" id="PF04535"/>
    </source>
</evidence>
<evidence type="ECO:0000256" key="1">
    <source>
        <dbReference type="ARBA" id="ARBA00004651"/>
    </source>
</evidence>
<evidence type="ECO:0000256" key="4">
    <source>
        <dbReference type="ARBA" id="ARBA00022692"/>
    </source>
</evidence>
<evidence type="ECO:0000256" key="5">
    <source>
        <dbReference type="ARBA" id="ARBA00022989"/>
    </source>
</evidence>
<dbReference type="GO" id="GO:0005886">
    <property type="term" value="C:plasma membrane"/>
    <property type="evidence" value="ECO:0007669"/>
    <property type="project" value="UniProtKB-SubCell"/>
</dbReference>
<keyword evidence="6 7" id="KW-0472">Membrane</keyword>
<keyword evidence="3 7" id="KW-1003">Cell membrane</keyword>
<dbReference type="Gramene" id="OB01G38370.1">
    <property type="protein sequence ID" value="OB01G38370.1"/>
    <property type="gene ID" value="OB01G38370"/>
</dbReference>
<comment type="subunit">
    <text evidence="7">Homodimer and heterodimers.</text>
</comment>
<evidence type="ECO:0000256" key="2">
    <source>
        <dbReference type="ARBA" id="ARBA00007651"/>
    </source>
</evidence>
<organism evidence="10">
    <name type="scientific">Oryza brachyantha</name>
    <name type="common">malo sina</name>
    <dbReference type="NCBI Taxonomy" id="4533"/>
    <lineage>
        <taxon>Eukaryota</taxon>
        <taxon>Viridiplantae</taxon>
        <taxon>Streptophyta</taxon>
        <taxon>Embryophyta</taxon>
        <taxon>Tracheophyta</taxon>
        <taxon>Spermatophyta</taxon>
        <taxon>Magnoliopsida</taxon>
        <taxon>Liliopsida</taxon>
        <taxon>Poales</taxon>
        <taxon>Poaceae</taxon>
        <taxon>BOP clade</taxon>
        <taxon>Oryzoideae</taxon>
        <taxon>Oryzeae</taxon>
        <taxon>Oryzinae</taxon>
        <taxon>Oryza</taxon>
    </lineage>
</organism>
<reference evidence="10" key="2">
    <citation type="submission" date="2013-04" db="UniProtKB">
        <authorList>
            <consortium name="EnsemblPlants"/>
        </authorList>
    </citation>
    <scope>IDENTIFICATION</scope>
</reference>
<accession>J3L3N1</accession>
<comment type="subcellular location">
    <subcellularLocation>
        <location evidence="1 7">Cell membrane</location>
        <topology evidence="1 7">Multi-pass membrane protein</topology>
    </subcellularLocation>
</comment>
<keyword evidence="4 7" id="KW-0812">Transmembrane</keyword>
<evidence type="ECO:0000313" key="10">
    <source>
        <dbReference type="EnsemblPlants" id="OB01G38370.1"/>
    </source>
</evidence>
<keyword evidence="11" id="KW-1185">Reference proteome</keyword>
<protein>
    <recommendedName>
        <fullName evidence="7">CASP-like protein</fullName>
    </recommendedName>
</protein>
<reference evidence="10" key="1">
    <citation type="journal article" date="2013" name="Nat. Commun.">
        <title>Whole-genome sequencing of Oryza brachyantha reveals mechanisms underlying Oryza genome evolution.</title>
        <authorList>
            <person name="Chen J."/>
            <person name="Huang Q."/>
            <person name="Gao D."/>
            <person name="Wang J."/>
            <person name="Lang Y."/>
            <person name="Liu T."/>
            <person name="Li B."/>
            <person name="Bai Z."/>
            <person name="Luis Goicoechea J."/>
            <person name="Liang C."/>
            <person name="Chen C."/>
            <person name="Zhang W."/>
            <person name="Sun S."/>
            <person name="Liao Y."/>
            <person name="Zhang X."/>
            <person name="Yang L."/>
            <person name="Song C."/>
            <person name="Wang M."/>
            <person name="Shi J."/>
            <person name="Liu G."/>
            <person name="Liu J."/>
            <person name="Zhou H."/>
            <person name="Zhou W."/>
            <person name="Yu Q."/>
            <person name="An N."/>
            <person name="Chen Y."/>
            <person name="Cai Q."/>
            <person name="Wang B."/>
            <person name="Liu B."/>
            <person name="Min J."/>
            <person name="Huang Y."/>
            <person name="Wu H."/>
            <person name="Li Z."/>
            <person name="Zhang Y."/>
            <person name="Yin Y."/>
            <person name="Song W."/>
            <person name="Jiang J."/>
            <person name="Jackson S.A."/>
            <person name="Wing R.A."/>
            <person name="Wang J."/>
            <person name="Chen M."/>
        </authorList>
    </citation>
    <scope>NUCLEOTIDE SEQUENCE [LARGE SCALE GENOMIC DNA]</scope>
    <source>
        <strain evidence="10">cv. IRGC 101232</strain>
    </source>
</reference>
<dbReference type="AlphaFoldDB" id="J3L3N1"/>
<evidence type="ECO:0000313" key="11">
    <source>
        <dbReference type="Proteomes" id="UP000006038"/>
    </source>
</evidence>
<evidence type="ECO:0000256" key="6">
    <source>
        <dbReference type="ARBA" id="ARBA00023136"/>
    </source>
</evidence>
<dbReference type="Pfam" id="PF04535">
    <property type="entry name" value="CASP_dom"/>
    <property type="match status" value="1"/>
</dbReference>
<keyword evidence="8" id="KW-0732">Signal</keyword>
<name>J3L3N1_ORYBR</name>
<proteinExistence type="inferred from homology"/>
<evidence type="ECO:0000256" key="8">
    <source>
        <dbReference type="SAM" id="SignalP"/>
    </source>
</evidence>
<dbReference type="Proteomes" id="UP000006038">
    <property type="component" value="Chromosome 1"/>
</dbReference>
<feature type="domain" description="Casparian strip membrane protein" evidence="9">
    <location>
        <begin position="2"/>
        <end position="104"/>
    </location>
</feature>
<dbReference type="HOGENOM" id="CLU_1734283_0_0_1"/>
<feature type="transmembrane region" description="Helical" evidence="7">
    <location>
        <begin position="46"/>
        <end position="68"/>
    </location>
</feature>
<evidence type="ECO:0000256" key="3">
    <source>
        <dbReference type="ARBA" id="ARBA00022475"/>
    </source>
</evidence>
<comment type="similarity">
    <text evidence="2 7">Belongs to the Casparian strip membrane proteins (CASP) family.</text>
</comment>
<comment type="caution">
    <text evidence="7">Lacks conserved residue(s) required for the propagation of feature annotation.</text>
</comment>
<dbReference type="eggNOG" id="ENOG502RN9B">
    <property type="taxonomic scope" value="Eukaryota"/>
</dbReference>
<feature type="signal peptide" evidence="8">
    <location>
        <begin position="1"/>
        <end position="22"/>
    </location>
</feature>
<keyword evidence="5 7" id="KW-1133">Transmembrane helix</keyword>
<feature type="chain" id="PRO_5003773050" description="CASP-like protein" evidence="8">
    <location>
        <begin position="23"/>
        <end position="151"/>
    </location>
</feature>
<dbReference type="EnsemblPlants" id="OB01G38370.1">
    <property type="protein sequence ID" value="OB01G38370.1"/>
    <property type="gene ID" value="OB01G38370"/>
</dbReference>
<dbReference type="STRING" id="4533.J3L3N1"/>
<dbReference type="InterPro" id="IPR006702">
    <property type="entry name" value="CASP_dom"/>
</dbReference>